<dbReference type="PANTHER" id="PTHR43756">
    <property type="entry name" value="CHOLINE MONOOXYGENASE, CHLOROPLASTIC"/>
    <property type="match status" value="1"/>
</dbReference>
<gene>
    <name evidence="9" type="ORF">EYC98_18840</name>
</gene>
<proteinExistence type="predicted"/>
<keyword evidence="5" id="KW-0408">Iron</keyword>
<evidence type="ECO:0000313" key="10">
    <source>
        <dbReference type="Proteomes" id="UP001143362"/>
    </source>
</evidence>
<name>A0ABT3TLP3_9GAMM</name>
<dbReference type="PROSITE" id="PS00570">
    <property type="entry name" value="RING_HYDROXYL_ALPHA"/>
    <property type="match status" value="1"/>
</dbReference>
<dbReference type="InterPro" id="IPR015881">
    <property type="entry name" value="ARHD_Rieske_2Fe_2S"/>
</dbReference>
<dbReference type="Proteomes" id="UP001143362">
    <property type="component" value="Unassembled WGS sequence"/>
</dbReference>
<keyword evidence="10" id="KW-1185">Reference proteome</keyword>
<keyword evidence="4" id="KW-0560">Oxidoreductase</keyword>
<dbReference type="Gene3D" id="2.102.10.10">
    <property type="entry name" value="Rieske [2Fe-2S] iron-sulphur domain"/>
    <property type="match status" value="1"/>
</dbReference>
<dbReference type="InterPro" id="IPR017941">
    <property type="entry name" value="Rieske_2Fe-2S"/>
</dbReference>
<dbReference type="PANTHER" id="PTHR43756:SF5">
    <property type="entry name" value="CHOLINE MONOOXYGENASE, CHLOROPLASTIC"/>
    <property type="match status" value="1"/>
</dbReference>
<dbReference type="InterPro" id="IPR001663">
    <property type="entry name" value="Rng_hydr_dOase-A"/>
</dbReference>
<dbReference type="Gene3D" id="3.90.380.10">
    <property type="entry name" value="Naphthalene 1,2-dioxygenase Alpha Subunit, Chain A, domain 1"/>
    <property type="match status" value="1"/>
</dbReference>
<evidence type="ECO:0000256" key="3">
    <source>
        <dbReference type="ARBA" id="ARBA00022723"/>
    </source>
</evidence>
<feature type="domain" description="Rieske" evidence="8">
    <location>
        <begin position="27"/>
        <end position="139"/>
    </location>
</feature>
<dbReference type="EMBL" id="SHNN01000004">
    <property type="protein sequence ID" value="MCX2982924.1"/>
    <property type="molecule type" value="Genomic_DNA"/>
</dbReference>
<evidence type="ECO:0000313" key="9">
    <source>
        <dbReference type="EMBL" id="MCX2982924.1"/>
    </source>
</evidence>
<dbReference type="CDD" id="cd03469">
    <property type="entry name" value="Rieske_RO_Alpha_N"/>
    <property type="match status" value="1"/>
</dbReference>
<accession>A0ABT3TLP3</accession>
<keyword evidence="9" id="KW-0223">Dioxygenase</keyword>
<keyword evidence="7" id="KW-0520">NAD</keyword>
<dbReference type="Pfam" id="PF00355">
    <property type="entry name" value="Rieske"/>
    <property type="match status" value="1"/>
</dbReference>
<evidence type="ECO:0000256" key="5">
    <source>
        <dbReference type="ARBA" id="ARBA00023004"/>
    </source>
</evidence>
<evidence type="ECO:0000256" key="6">
    <source>
        <dbReference type="ARBA" id="ARBA00023014"/>
    </source>
</evidence>
<dbReference type="PROSITE" id="PS51296">
    <property type="entry name" value="RIESKE"/>
    <property type="match status" value="1"/>
</dbReference>
<dbReference type="InterPro" id="IPR036922">
    <property type="entry name" value="Rieske_2Fe-2S_sf"/>
</dbReference>
<dbReference type="SUPFAM" id="SSF55961">
    <property type="entry name" value="Bet v1-like"/>
    <property type="match status" value="1"/>
</dbReference>
<evidence type="ECO:0000256" key="4">
    <source>
        <dbReference type="ARBA" id="ARBA00023002"/>
    </source>
</evidence>
<dbReference type="Pfam" id="PF00848">
    <property type="entry name" value="Ring_hydroxyl_A"/>
    <property type="match status" value="1"/>
</dbReference>
<organism evidence="9 10">
    <name type="scientific">Candidatus Litorirhabdus singularis</name>
    <dbReference type="NCBI Taxonomy" id="2518993"/>
    <lineage>
        <taxon>Bacteria</taxon>
        <taxon>Pseudomonadati</taxon>
        <taxon>Pseudomonadota</taxon>
        <taxon>Gammaproteobacteria</taxon>
        <taxon>Cellvibrionales</taxon>
        <taxon>Halieaceae</taxon>
        <taxon>Candidatus Litorirhabdus</taxon>
    </lineage>
</organism>
<protein>
    <submittedName>
        <fullName evidence="9">Aromatic ring-hydroxylating dioxygenase subunit alpha</fullName>
    </submittedName>
</protein>
<reference evidence="9" key="1">
    <citation type="submission" date="2019-02" db="EMBL/GenBank/DDBJ databases">
        <authorList>
            <person name="Li S.-H."/>
        </authorList>
    </citation>
    <scope>NUCLEOTIDE SEQUENCE</scope>
    <source>
        <strain evidence="9">IMCC14734</strain>
    </source>
</reference>
<keyword evidence="2" id="KW-0001">2Fe-2S</keyword>
<dbReference type="GO" id="GO:0051213">
    <property type="term" value="F:dioxygenase activity"/>
    <property type="evidence" value="ECO:0007669"/>
    <property type="project" value="UniProtKB-KW"/>
</dbReference>
<keyword evidence="6" id="KW-0411">Iron-sulfur</keyword>
<dbReference type="PRINTS" id="PR00090">
    <property type="entry name" value="RNGDIOXGNASE"/>
</dbReference>
<evidence type="ECO:0000256" key="7">
    <source>
        <dbReference type="ARBA" id="ARBA00023027"/>
    </source>
</evidence>
<evidence type="ECO:0000259" key="8">
    <source>
        <dbReference type="PROSITE" id="PS51296"/>
    </source>
</evidence>
<dbReference type="InterPro" id="IPR015879">
    <property type="entry name" value="Ring_hydroxy_dOase_asu_C_dom"/>
</dbReference>
<comment type="cofactor">
    <cofactor evidence="1">
        <name>Fe cation</name>
        <dbReference type="ChEBI" id="CHEBI:24875"/>
    </cofactor>
</comment>
<evidence type="ECO:0000256" key="2">
    <source>
        <dbReference type="ARBA" id="ARBA00022714"/>
    </source>
</evidence>
<keyword evidence="3" id="KW-0479">Metal-binding</keyword>
<evidence type="ECO:0000256" key="1">
    <source>
        <dbReference type="ARBA" id="ARBA00001962"/>
    </source>
</evidence>
<dbReference type="RefSeq" id="WP_279246949.1">
    <property type="nucleotide sequence ID" value="NZ_SHNN01000004.1"/>
</dbReference>
<sequence>MPEIPADRYKSNEFQQLEWQRLWGRVWNMGPRLDELRNPGDYVTHTLGKERLVFVLNKQGEVRGFFNVCRHRGNVLCRRYSGNMKTFYCAFHGWKYDLDGAVTDIPHRERFAELDDPDELEKLNLTPLLVDVWGGWIWFNLNPGAAPLMDFLGEIPEKLAGYQFERATLIDYKTFEFDCNWKTCLDAFNESYHFPALHRQLLPWGNEDAPITLLGLHSMMINEYGVPSPSLEDRETIGAQLEEYLRGQGIDPEMFDGRGLDVRGAVQKHKRKLQNDTHFSYQSLEDGQLTDAYHYLVFPNVHFNCFAEFHVAMRYRPHPSGDPGRMFFDFLMFAPLAPGEDIEPFTYKIAKGGVDTVGDVLEWGVRSFPASDEVLEQDIALLPLVQAGMSSDSFDVLRLGEDESRLGHFHENLMRYIEEK</sequence>
<dbReference type="SUPFAM" id="SSF50022">
    <property type="entry name" value="ISP domain"/>
    <property type="match status" value="1"/>
</dbReference>
<comment type="caution">
    <text evidence="9">The sequence shown here is derived from an EMBL/GenBank/DDBJ whole genome shotgun (WGS) entry which is preliminary data.</text>
</comment>